<organism evidence="2 3">
    <name type="scientific">Rozella allomycis (strain CSF55)</name>
    <dbReference type="NCBI Taxonomy" id="988480"/>
    <lineage>
        <taxon>Eukaryota</taxon>
        <taxon>Fungi</taxon>
        <taxon>Fungi incertae sedis</taxon>
        <taxon>Cryptomycota</taxon>
        <taxon>Cryptomycota incertae sedis</taxon>
        <taxon>Rozella</taxon>
    </lineage>
</organism>
<keyword evidence="3" id="KW-1185">Reference proteome</keyword>
<dbReference type="Proteomes" id="UP000030755">
    <property type="component" value="Unassembled WGS sequence"/>
</dbReference>
<dbReference type="GO" id="GO:0005737">
    <property type="term" value="C:cytoplasm"/>
    <property type="evidence" value="ECO:0007669"/>
    <property type="project" value="TreeGrafter"/>
</dbReference>
<dbReference type="GO" id="GO:0006457">
    <property type="term" value="P:protein folding"/>
    <property type="evidence" value="ECO:0007669"/>
    <property type="project" value="TreeGrafter"/>
</dbReference>
<evidence type="ECO:0000256" key="1">
    <source>
        <dbReference type="ARBA" id="ARBA00009686"/>
    </source>
</evidence>
<comment type="similarity">
    <text evidence="1">Belongs to the phosducin family.</text>
</comment>
<evidence type="ECO:0000313" key="2">
    <source>
        <dbReference type="EMBL" id="EPZ31212.1"/>
    </source>
</evidence>
<name>A0A075AN62_ROZAC</name>
<reference evidence="2 3" key="1">
    <citation type="journal article" date="2013" name="Curr. Biol.">
        <title>Shared signatures of parasitism and phylogenomics unite Cryptomycota and microsporidia.</title>
        <authorList>
            <person name="James T.Y."/>
            <person name="Pelin A."/>
            <person name="Bonen L."/>
            <person name="Ahrendt S."/>
            <person name="Sain D."/>
            <person name="Corradi N."/>
            <person name="Stajich J.E."/>
        </authorList>
    </citation>
    <scope>NUCLEOTIDE SEQUENCE [LARGE SCALE GENOMIC DNA]</scope>
    <source>
        <strain evidence="2 3">CSF55</strain>
    </source>
</reference>
<sequence length="125" mass="14360">MTFSFLISCTRIKASRRNSQHANLHPAFQTILTGMFPRFKATKFVKIESTSCIPNYPDRNVPTILLYREGDLRHQIIGMSEFGGKSCKAKNVEWALSKYQMIKSDLKEDELHLPDTDVSDSDIEY</sequence>
<proteinExistence type="inferred from homology"/>
<dbReference type="AlphaFoldDB" id="A0A075AN62"/>
<dbReference type="Gene3D" id="3.40.30.10">
    <property type="entry name" value="Glutaredoxin"/>
    <property type="match status" value="1"/>
</dbReference>
<dbReference type="OrthoDB" id="45518at2759"/>
<dbReference type="InterPro" id="IPR051498">
    <property type="entry name" value="Phosducin-like_chap/apop_reg"/>
</dbReference>
<evidence type="ECO:0000313" key="3">
    <source>
        <dbReference type="Proteomes" id="UP000030755"/>
    </source>
</evidence>
<accession>A0A075AN62</accession>
<dbReference type="InterPro" id="IPR036249">
    <property type="entry name" value="Thioredoxin-like_sf"/>
</dbReference>
<gene>
    <name evidence="2" type="ORF">O9G_006073</name>
</gene>
<dbReference type="EMBL" id="KE561289">
    <property type="protein sequence ID" value="EPZ31212.1"/>
    <property type="molecule type" value="Genomic_DNA"/>
</dbReference>
<dbReference type="STRING" id="988480.A0A075AN62"/>
<evidence type="ECO:0008006" key="4">
    <source>
        <dbReference type="Google" id="ProtNLM"/>
    </source>
</evidence>
<dbReference type="PANTHER" id="PTHR45809:SF3">
    <property type="entry name" value="VIRAL IAP-ASSOCIATED FACTOR HOMOLOG"/>
    <property type="match status" value="1"/>
</dbReference>
<dbReference type="SUPFAM" id="SSF52833">
    <property type="entry name" value="Thioredoxin-like"/>
    <property type="match status" value="1"/>
</dbReference>
<dbReference type="HOGENOM" id="CLU_1993894_0_0_1"/>
<dbReference type="PANTHER" id="PTHR45809">
    <property type="entry name" value="VIRAL IAP-ASSOCIATED FACTOR HOMOLOG"/>
    <property type="match status" value="1"/>
</dbReference>
<protein>
    <recommendedName>
        <fullName evidence="4">Thioredoxin-like fold domain-containing protein</fullName>
    </recommendedName>
</protein>